<keyword evidence="10" id="KW-0379">Hydroxylation</keyword>
<dbReference type="InterPro" id="IPR001611">
    <property type="entry name" value="Leu-rich_rpt"/>
</dbReference>
<evidence type="ECO:0000256" key="8">
    <source>
        <dbReference type="ARBA" id="ARBA00022989"/>
    </source>
</evidence>
<evidence type="ECO:0000313" key="17">
    <source>
        <dbReference type="Proteomes" id="UP000823775"/>
    </source>
</evidence>
<dbReference type="Pfam" id="PF08263">
    <property type="entry name" value="LRRNT_2"/>
    <property type="match status" value="1"/>
</dbReference>
<feature type="signal peptide" evidence="14">
    <location>
        <begin position="1"/>
        <end position="22"/>
    </location>
</feature>
<feature type="non-terminal residue" evidence="16">
    <location>
        <position position="403"/>
    </location>
</feature>
<gene>
    <name evidence="16" type="primary">PEX3_3</name>
    <name evidence="16" type="ORF">HAX54_044977</name>
</gene>
<keyword evidence="11" id="KW-0961">Cell wall biogenesis/degradation</keyword>
<evidence type="ECO:0000256" key="3">
    <source>
        <dbReference type="ARBA" id="ARBA00022525"/>
    </source>
</evidence>
<evidence type="ECO:0000256" key="13">
    <source>
        <dbReference type="SAM" id="MobiDB-lite"/>
    </source>
</evidence>
<keyword evidence="6 14" id="KW-0732">Signal</keyword>
<keyword evidence="7" id="KW-0677">Repeat</keyword>
<keyword evidence="5" id="KW-0812">Transmembrane</keyword>
<evidence type="ECO:0000256" key="7">
    <source>
        <dbReference type="ARBA" id="ARBA00022737"/>
    </source>
</evidence>
<dbReference type="Gene3D" id="3.80.10.10">
    <property type="entry name" value="Ribonuclease Inhibitor"/>
    <property type="match status" value="2"/>
</dbReference>
<dbReference type="InterPro" id="IPR013210">
    <property type="entry name" value="LRR_N_plant-typ"/>
</dbReference>
<proteinExistence type="predicted"/>
<comment type="caution">
    <text evidence="16">The sequence shown here is derived from an EMBL/GenBank/DDBJ whole genome shotgun (WGS) entry which is preliminary data.</text>
</comment>
<feature type="domain" description="Leucine-rich repeat-containing N-terminal plant-type" evidence="15">
    <location>
        <begin position="70"/>
        <end position="103"/>
    </location>
</feature>
<feature type="chain" id="PRO_5046269286" description="Cell wall hydroxyproline-rich glycoprotein" evidence="14">
    <location>
        <begin position="23"/>
        <end position="403"/>
    </location>
</feature>
<evidence type="ECO:0000256" key="12">
    <source>
        <dbReference type="ARBA" id="ARBA00041871"/>
    </source>
</evidence>
<accession>A0ABS8SQF3</accession>
<keyword evidence="2" id="KW-0134">Cell wall</keyword>
<protein>
    <recommendedName>
        <fullName evidence="12">Cell wall hydroxyproline-rich glycoprotein</fullName>
    </recommendedName>
</protein>
<dbReference type="InterPro" id="IPR003591">
    <property type="entry name" value="Leu-rich_rpt_typical-subtyp"/>
</dbReference>
<dbReference type="Pfam" id="PF13855">
    <property type="entry name" value="LRR_8"/>
    <property type="match status" value="2"/>
</dbReference>
<dbReference type="PANTHER" id="PTHR32093:SF169">
    <property type="entry name" value="POLLEN-SPECIFIC LEUCINE-RICH REPEAT EXTENSIN-LIKE PROTEIN 4"/>
    <property type="match status" value="1"/>
</dbReference>
<keyword evidence="8" id="KW-1133">Transmembrane helix</keyword>
<organism evidence="16 17">
    <name type="scientific">Datura stramonium</name>
    <name type="common">Jimsonweed</name>
    <name type="synonym">Common thornapple</name>
    <dbReference type="NCBI Taxonomy" id="4076"/>
    <lineage>
        <taxon>Eukaryota</taxon>
        <taxon>Viridiplantae</taxon>
        <taxon>Streptophyta</taxon>
        <taxon>Embryophyta</taxon>
        <taxon>Tracheophyta</taxon>
        <taxon>Spermatophyta</taxon>
        <taxon>Magnoliopsida</taxon>
        <taxon>eudicotyledons</taxon>
        <taxon>Gunneridae</taxon>
        <taxon>Pentapetalae</taxon>
        <taxon>asterids</taxon>
        <taxon>lamiids</taxon>
        <taxon>Solanales</taxon>
        <taxon>Solanaceae</taxon>
        <taxon>Solanoideae</taxon>
        <taxon>Datureae</taxon>
        <taxon>Datura</taxon>
    </lineage>
</organism>
<comment type="subcellular location">
    <subcellularLocation>
        <location evidence="1">Secreted</location>
        <location evidence="1">Cell wall</location>
    </subcellularLocation>
</comment>
<dbReference type="EMBL" id="JACEIK010000693">
    <property type="protein sequence ID" value="MCD7460998.1"/>
    <property type="molecule type" value="Genomic_DNA"/>
</dbReference>
<evidence type="ECO:0000256" key="1">
    <source>
        <dbReference type="ARBA" id="ARBA00004191"/>
    </source>
</evidence>
<reference evidence="16 17" key="1">
    <citation type="journal article" date="2021" name="BMC Genomics">
        <title>Datura genome reveals duplications of psychoactive alkaloid biosynthetic genes and high mutation rate following tissue culture.</title>
        <authorList>
            <person name="Rajewski A."/>
            <person name="Carter-House D."/>
            <person name="Stajich J."/>
            <person name="Litt A."/>
        </authorList>
    </citation>
    <scope>NUCLEOTIDE SEQUENCE [LARGE SCALE GENOMIC DNA]</scope>
    <source>
        <strain evidence="16">AR-01</strain>
    </source>
</reference>
<dbReference type="InterPro" id="IPR051582">
    <property type="entry name" value="LRR_extensin-like_regulator"/>
</dbReference>
<dbReference type="SUPFAM" id="SSF52058">
    <property type="entry name" value="L domain-like"/>
    <property type="match status" value="1"/>
</dbReference>
<dbReference type="InterPro" id="IPR032675">
    <property type="entry name" value="LRR_dom_sf"/>
</dbReference>
<evidence type="ECO:0000256" key="14">
    <source>
        <dbReference type="SAM" id="SignalP"/>
    </source>
</evidence>
<keyword evidence="4" id="KW-0433">Leucine-rich repeat</keyword>
<evidence type="ECO:0000256" key="10">
    <source>
        <dbReference type="ARBA" id="ARBA00023278"/>
    </source>
</evidence>
<evidence type="ECO:0000256" key="4">
    <source>
        <dbReference type="ARBA" id="ARBA00022614"/>
    </source>
</evidence>
<dbReference type="PRINTS" id="PR00019">
    <property type="entry name" value="LEURICHRPT"/>
</dbReference>
<evidence type="ECO:0000256" key="11">
    <source>
        <dbReference type="ARBA" id="ARBA00023316"/>
    </source>
</evidence>
<keyword evidence="9" id="KW-0472">Membrane</keyword>
<sequence>MQAYQCFFILLLSSILFALSCALSDHEASFLARRQLSTLPENGNLPDNYEFEVNVEYTFPNSRLRRAYIALKAWKEAVYSDPSKFTSNWKGPDVCNYTGVFCSPSLDDPSVTVVAGIDLNHADIAGYLPVELGLLTDVALFHLNSNRFCGIIPESFSELTLMHELDLSNNRLVGPFPKVVLKMPGLKYLDLRFNNFEGELPPQLFDKDLDALFLNDNRFVSIIPETLGNSSASVIVFANNKFHGCIPSSIGKMSNLDEIVFMNNNLGGCLPVEVGLLKNVTVFNAAGNSLSGILPKTLDGLSHVEQLDLSHNSLTGFVPENLCRISSLKNFTFSFNYFNGEAKSCEPGTRKDVTLVDTNNCLPDRPKQKSQKRCQPIVSKPIDCSKDKCGGPSTKSPPHKKNE</sequence>
<evidence type="ECO:0000256" key="9">
    <source>
        <dbReference type="ARBA" id="ARBA00023136"/>
    </source>
</evidence>
<evidence type="ECO:0000313" key="16">
    <source>
        <dbReference type="EMBL" id="MCD7460998.1"/>
    </source>
</evidence>
<keyword evidence="17" id="KW-1185">Reference proteome</keyword>
<dbReference type="Proteomes" id="UP000823775">
    <property type="component" value="Unassembled WGS sequence"/>
</dbReference>
<name>A0ABS8SQF3_DATST</name>
<evidence type="ECO:0000256" key="5">
    <source>
        <dbReference type="ARBA" id="ARBA00022692"/>
    </source>
</evidence>
<evidence type="ECO:0000259" key="15">
    <source>
        <dbReference type="Pfam" id="PF08263"/>
    </source>
</evidence>
<dbReference type="SMART" id="SM00369">
    <property type="entry name" value="LRR_TYP"/>
    <property type="match status" value="3"/>
</dbReference>
<dbReference type="PANTHER" id="PTHR32093">
    <property type="entry name" value="LEUCINE-RICH REPEAT EXTENSIN-LIKE PROTEIN 3-RELATED"/>
    <property type="match status" value="1"/>
</dbReference>
<evidence type="ECO:0000256" key="2">
    <source>
        <dbReference type="ARBA" id="ARBA00022512"/>
    </source>
</evidence>
<feature type="region of interest" description="Disordered" evidence="13">
    <location>
        <begin position="363"/>
        <end position="403"/>
    </location>
</feature>
<evidence type="ECO:0000256" key="6">
    <source>
        <dbReference type="ARBA" id="ARBA00022729"/>
    </source>
</evidence>
<keyword evidence="3" id="KW-0964">Secreted</keyword>